<protein>
    <recommendedName>
        <fullName evidence="7">Exoribonuclease phosphorolytic domain-containing protein</fullName>
    </recommendedName>
</protein>
<evidence type="ECO:0000256" key="1">
    <source>
        <dbReference type="ARBA" id="ARBA00004123"/>
    </source>
</evidence>
<dbReference type="OMA" id="TCIVQVR"/>
<name>A0A0G4FKV8_VITBC</name>
<dbReference type="GO" id="GO:0000177">
    <property type="term" value="C:cytoplasmic exosome (RNase complex)"/>
    <property type="evidence" value="ECO:0007669"/>
    <property type="project" value="TreeGrafter"/>
</dbReference>
<evidence type="ECO:0000313" key="8">
    <source>
        <dbReference type="EMBL" id="CEM14596.1"/>
    </source>
</evidence>
<dbReference type="InterPro" id="IPR020568">
    <property type="entry name" value="Ribosomal_Su5_D2-typ_SF"/>
</dbReference>
<dbReference type="GO" id="GO:0016075">
    <property type="term" value="P:rRNA catabolic process"/>
    <property type="evidence" value="ECO:0007669"/>
    <property type="project" value="TreeGrafter"/>
</dbReference>
<keyword evidence="9" id="KW-1185">Reference proteome</keyword>
<evidence type="ECO:0000256" key="3">
    <source>
        <dbReference type="ARBA" id="ARBA00022552"/>
    </source>
</evidence>
<dbReference type="InterPro" id="IPR027408">
    <property type="entry name" value="PNPase/RNase_PH_dom_sf"/>
</dbReference>
<dbReference type="Gene3D" id="3.30.230.70">
    <property type="entry name" value="GHMP Kinase, N-terminal domain"/>
    <property type="match status" value="1"/>
</dbReference>
<dbReference type="PhylomeDB" id="A0A0G4FKV8"/>
<feature type="region of interest" description="Disordered" evidence="6">
    <location>
        <begin position="1"/>
        <end position="21"/>
    </location>
</feature>
<feature type="compositionally biased region" description="Basic and acidic residues" evidence="6">
    <location>
        <begin position="9"/>
        <end position="18"/>
    </location>
</feature>
<dbReference type="GO" id="GO:0000176">
    <property type="term" value="C:nuclear exosome (RNase complex)"/>
    <property type="evidence" value="ECO:0007669"/>
    <property type="project" value="TreeGrafter"/>
</dbReference>
<dbReference type="GO" id="GO:0034475">
    <property type="term" value="P:U4 snRNA 3'-end processing"/>
    <property type="evidence" value="ECO:0007669"/>
    <property type="project" value="TreeGrafter"/>
</dbReference>
<evidence type="ECO:0000256" key="6">
    <source>
        <dbReference type="SAM" id="MobiDB-lite"/>
    </source>
</evidence>
<reference evidence="8 9" key="1">
    <citation type="submission" date="2014-11" db="EMBL/GenBank/DDBJ databases">
        <authorList>
            <person name="Zhu J."/>
            <person name="Qi W."/>
            <person name="Song R."/>
        </authorList>
    </citation>
    <scope>NUCLEOTIDE SEQUENCE [LARGE SCALE GENOMIC DNA]</scope>
</reference>
<dbReference type="GO" id="GO:0005730">
    <property type="term" value="C:nucleolus"/>
    <property type="evidence" value="ECO:0007669"/>
    <property type="project" value="TreeGrafter"/>
</dbReference>
<dbReference type="GO" id="GO:0003723">
    <property type="term" value="F:RNA binding"/>
    <property type="evidence" value="ECO:0007669"/>
    <property type="project" value="TreeGrafter"/>
</dbReference>
<dbReference type="Pfam" id="PF01138">
    <property type="entry name" value="RNase_PH"/>
    <property type="match status" value="1"/>
</dbReference>
<dbReference type="AlphaFoldDB" id="A0A0G4FKV8"/>
<dbReference type="InParanoid" id="A0A0G4FKV8"/>
<gene>
    <name evidence="8" type="ORF">Vbra_21403</name>
</gene>
<dbReference type="STRING" id="1169540.A0A0G4FKV8"/>
<feature type="domain" description="Exoribonuclease phosphorolytic" evidence="7">
    <location>
        <begin position="21"/>
        <end position="142"/>
    </location>
</feature>
<evidence type="ECO:0000256" key="5">
    <source>
        <dbReference type="ARBA" id="ARBA00023242"/>
    </source>
</evidence>
<keyword evidence="3" id="KW-0698">rRNA processing</keyword>
<sequence length="291" mass="31706">MELNASLFGREKRSDGRFPHQLRPPAVEVGLLHRADGSARFRLGDTSVTVAVYGPSEAQQQRKTLLDRAYVEVLVRPLSGPADAEERSREAILQKIFEAAIDTPRHPRTVVQITVQPMNNDKPMMHVCVVGIYMALLDASVPLRSLPLAVALAYRPLPQGSPDTDFPFLVDPLHTELAACEGCIVIVLDASHRRSKAERDEGDEALPSSAAAAAAAVRRASDAPRGRVLATFPECGGAMPPEVFHTALKVAENACKVLDSFVRLSFERRLTLLQAAFRVQNSHGGDDDDDD</sequence>
<evidence type="ECO:0000259" key="7">
    <source>
        <dbReference type="Pfam" id="PF01138"/>
    </source>
</evidence>
<dbReference type="EMBL" id="CDMY01000456">
    <property type="protein sequence ID" value="CEM14596.1"/>
    <property type="molecule type" value="Genomic_DNA"/>
</dbReference>
<evidence type="ECO:0000256" key="4">
    <source>
        <dbReference type="ARBA" id="ARBA00022835"/>
    </source>
</evidence>
<evidence type="ECO:0000256" key="2">
    <source>
        <dbReference type="ARBA" id="ARBA00006678"/>
    </source>
</evidence>
<dbReference type="GO" id="GO:0071051">
    <property type="term" value="P:poly(A)-dependent snoRNA 3'-end processing"/>
    <property type="evidence" value="ECO:0007669"/>
    <property type="project" value="TreeGrafter"/>
</dbReference>
<organism evidence="8 9">
    <name type="scientific">Vitrella brassicaformis (strain CCMP3155)</name>
    <dbReference type="NCBI Taxonomy" id="1169540"/>
    <lineage>
        <taxon>Eukaryota</taxon>
        <taxon>Sar</taxon>
        <taxon>Alveolata</taxon>
        <taxon>Colpodellida</taxon>
        <taxon>Vitrellaceae</taxon>
        <taxon>Vitrella</taxon>
    </lineage>
</organism>
<dbReference type="VEuPathDB" id="CryptoDB:Vbra_21403"/>
<dbReference type="Proteomes" id="UP000041254">
    <property type="component" value="Unassembled WGS sequence"/>
</dbReference>
<keyword evidence="5" id="KW-0539">Nucleus</keyword>
<dbReference type="SUPFAM" id="SSF54211">
    <property type="entry name" value="Ribosomal protein S5 domain 2-like"/>
    <property type="match status" value="1"/>
</dbReference>
<dbReference type="PANTHER" id="PTHR11953:SF1">
    <property type="entry name" value="EXOSOME COMPLEX COMPONENT RRP46"/>
    <property type="match status" value="1"/>
</dbReference>
<dbReference type="PANTHER" id="PTHR11953">
    <property type="entry name" value="EXOSOME COMPLEX COMPONENT"/>
    <property type="match status" value="1"/>
</dbReference>
<dbReference type="GO" id="GO:0071028">
    <property type="term" value="P:nuclear mRNA surveillance"/>
    <property type="evidence" value="ECO:0007669"/>
    <property type="project" value="TreeGrafter"/>
</dbReference>
<keyword evidence="4" id="KW-0271">Exosome</keyword>
<dbReference type="InterPro" id="IPR050080">
    <property type="entry name" value="RNase_PH"/>
</dbReference>
<accession>A0A0G4FKV8</accession>
<comment type="similarity">
    <text evidence="2">Belongs to the RNase PH family.</text>
</comment>
<dbReference type="GO" id="GO:0006364">
    <property type="term" value="P:rRNA processing"/>
    <property type="evidence" value="ECO:0007669"/>
    <property type="project" value="UniProtKB-KW"/>
</dbReference>
<proteinExistence type="inferred from homology"/>
<dbReference type="OrthoDB" id="27298at2759"/>
<comment type="subcellular location">
    <subcellularLocation>
        <location evidence="1">Nucleus</location>
    </subcellularLocation>
</comment>
<evidence type="ECO:0000313" key="9">
    <source>
        <dbReference type="Proteomes" id="UP000041254"/>
    </source>
</evidence>
<dbReference type="InterPro" id="IPR001247">
    <property type="entry name" value="ExoRNase_PH_dom1"/>
</dbReference>